<dbReference type="InterPro" id="IPR010982">
    <property type="entry name" value="Lambda_DNA-bd_dom_sf"/>
</dbReference>
<sequence>MKDVAKKAGVSLSTVSRSINSPHELKQETLMVVRKAMKELNFSANEIARSLKNRKSQTIGIIIPNILNPFFARIVRSAEHYLFENKYTPIIYDSEEDAVKEEKYLQSLLERRVDGVLFVPSKENKRIPEFIKQKSIPTVFIDRYFSKDFDFVKGNNYSGIALIISFLVSRGYEKIGMIAGSQETVSGKERYLAFLKAITMHNLKVEKKYVKFGSYSIESGYFRMNELLNTGEYPEVIISANNFIGIGAFQAIKERGYKIPDDIGIVIYDEVYLADFVDPPLTVVVQPAEELGRSAAELLLERIDSQGILPPRELVIEPKLIVRNSTK</sequence>
<protein>
    <submittedName>
        <fullName evidence="6">Ribose operon repressor</fullName>
    </submittedName>
</protein>
<dbReference type="EMBL" id="CP065383">
    <property type="protein sequence ID" value="QPM67840.1"/>
    <property type="molecule type" value="Genomic_DNA"/>
</dbReference>
<dbReference type="InterPro" id="IPR000843">
    <property type="entry name" value="HTH_LacI"/>
</dbReference>
<dbReference type="Pfam" id="PF00356">
    <property type="entry name" value="LacI"/>
    <property type="match status" value="1"/>
</dbReference>
<organism evidence="6 7">
    <name type="scientific">Atribacter laminatus</name>
    <dbReference type="NCBI Taxonomy" id="2847778"/>
    <lineage>
        <taxon>Bacteria</taxon>
        <taxon>Pseudomonadati</taxon>
        <taxon>Atribacterota</taxon>
        <taxon>Atribacteria</taxon>
        <taxon>Atribacterales</taxon>
        <taxon>Atribacteraceae</taxon>
        <taxon>Atribacter</taxon>
    </lineage>
</organism>
<name>A0A7T1F2Z0_ATRLM</name>
<evidence type="ECO:0000256" key="3">
    <source>
        <dbReference type="ARBA" id="ARBA00023125"/>
    </source>
</evidence>
<keyword evidence="2" id="KW-0805">Transcription regulation</keyword>
<proteinExistence type="predicted"/>
<evidence type="ECO:0000256" key="2">
    <source>
        <dbReference type="ARBA" id="ARBA00023015"/>
    </source>
</evidence>
<dbReference type="SUPFAM" id="SSF53822">
    <property type="entry name" value="Periplasmic binding protein-like I"/>
    <property type="match status" value="1"/>
</dbReference>
<keyword evidence="7" id="KW-1185">Reference proteome</keyword>
<reference evidence="6 7" key="1">
    <citation type="journal article" date="2021" name="Nat. Commun.">
        <title>Isolation of a member of the candidate phylum Atribacteria reveals a unique cell membrane structure.</title>
        <authorList>
            <person name="Taiki K."/>
            <person name="Nobu M.K."/>
            <person name="Kusada H."/>
            <person name="Meng X.-Y."/>
            <person name="Hosoki N."/>
            <person name="Uematsu K."/>
            <person name="Yoshioka H."/>
            <person name="Kamagata Y."/>
            <person name="Tamaki H."/>
        </authorList>
    </citation>
    <scope>NUCLEOTIDE SEQUENCE [LARGE SCALE GENOMIC DNA]</scope>
    <source>
        <strain evidence="6 7">RT761</strain>
    </source>
</reference>
<dbReference type="PANTHER" id="PTHR30146">
    <property type="entry name" value="LACI-RELATED TRANSCRIPTIONAL REPRESSOR"/>
    <property type="match status" value="1"/>
</dbReference>
<dbReference type="AlphaFoldDB" id="A0A7T1F2Z0"/>
<accession>A0A7T1F2Z0</accession>
<keyword evidence="4" id="KW-0804">Transcription</keyword>
<dbReference type="InterPro" id="IPR046335">
    <property type="entry name" value="LacI/GalR-like_sensor"/>
</dbReference>
<keyword evidence="1" id="KW-0678">Repressor</keyword>
<dbReference type="PROSITE" id="PS50932">
    <property type="entry name" value="HTH_LACI_2"/>
    <property type="match status" value="1"/>
</dbReference>
<dbReference type="InterPro" id="IPR028082">
    <property type="entry name" value="Peripla_BP_I"/>
</dbReference>
<evidence type="ECO:0000256" key="4">
    <source>
        <dbReference type="ARBA" id="ARBA00023163"/>
    </source>
</evidence>
<keyword evidence="3" id="KW-0238">DNA-binding</keyword>
<dbReference type="CDD" id="cd01392">
    <property type="entry name" value="HTH_LacI"/>
    <property type="match status" value="1"/>
</dbReference>
<dbReference type="GO" id="GO:0003700">
    <property type="term" value="F:DNA-binding transcription factor activity"/>
    <property type="evidence" value="ECO:0007669"/>
    <property type="project" value="TreeGrafter"/>
</dbReference>
<dbReference type="Proteomes" id="UP000594463">
    <property type="component" value="Chromosome"/>
</dbReference>
<evidence type="ECO:0000256" key="1">
    <source>
        <dbReference type="ARBA" id="ARBA00022491"/>
    </source>
</evidence>
<dbReference type="Pfam" id="PF13377">
    <property type="entry name" value="Peripla_BP_3"/>
    <property type="match status" value="1"/>
</dbReference>
<dbReference type="KEGG" id="alam:RT761_01053"/>
<dbReference type="PANTHER" id="PTHR30146:SF148">
    <property type="entry name" value="HTH-TYPE TRANSCRIPTIONAL REPRESSOR PURR-RELATED"/>
    <property type="match status" value="1"/>
</dbReference>
<feature type="domain" description="HTH lacI-type" evidence="5">
    <location>
        <begin position="1"/>
        <end position="53"/>
    </location>
</feature>
<evidence type="ECO:0000313" key="6">
    <source>
        <dbReference type="EMBL" id="QPM67840.1"/>
    </source>
</evidence>
<dbReference type="Gene3D" id="3.40.50.2300">
    <property type="match status" value="2"/>
</dbReference>
<evidence type="ECO:0000259" key="5">
    <source>
        <dbReference type="PROSITE" id="PS50932"/>
    </source>
</evidence>
<dbReference type="SUPFAM" id="SSF47413">
    <property type="entry name" value="lambda repressor-like DNA-binding domains"/>
    <property type="match status" value="1"/>
</dbReference>
<dbReference type="GO" id="GO:0000976">
    <property type="term" value="F:transcription cis-regulatory region binding"/>
    <property type="evidence" value="ECO:0007669"/>
    <property type="project" value="TreeGrafter"/>
</dbReference>
<evidence type="ECO:0000313" key="7">
    <source>
        <dbReference type="Proteomes" id="UP000594463"/>
    </source>
</evidence>
<dbReference type="CDD" id="cd06267">
    <property type="entry name" value="PBP1_LacI_sugar_binding-like"/>
    <property type="match status" value="1"/>
</dbReference>
<dbReference type="SMART" id="SM00354">
    <property type="entry name" value="HTH_LACI"/>
    <property type="match status" value="1"/>
</dbReference>
<gene>
    <name evidence="6" type="primary">rbsR</name>
    <name evidence="6" type="ORF">RT761_01053</name>
</gene>
<dbReference type="Gene3D" id="1.10.260.40">
    <property type="entry name" value="lambda repressor-like DNA-binding domains"/>
    <property type="match status" value="1"/>
</dbReference>